<sequence>MTFGFLGWSFYELSGGGDYAPRSGSLQAGGFSVFAPVAPAATINPAPPSSGDEVARAAFDPGELPRVNVSLPSIAAPDRTKPVFEKARVVSAATTPTAPAPEAVPAPEPQSDLREISGNVVNMRMGPGTKFNVATTLRRGDLVEVLDDPGTGWLNLRVVDTGRVGWIADFLVTAGLD</sequence>
<comment type="caution">
    <text evidence="1">The sequence shown here is derived from an EMBL/GenBank/DDBJ whole genome shotgun (WGS) entry which is preliminary data.</text>
</comment>
<gene>
    <name evidence="1" type="ORF">M8744_11240</name>
</gene>
<evidence type="ECO:0000313" key="2">
    <source>
        <dbReference type="Proteomes" id="UP001203036"/>
    </source>
</evidence>
<keyword evidence="2" id="KW-1185">Reference proteome</keyword>
<name>A0ACC5ZWI1_9RHOB</name>
<protein>
    <submittedName>
        <fullName evidence="1">SH3 domain-containing protein</fullName>
    </submittedName>
</protein>
<organism evidence="1 2">
    <name type="scientific">Lutimaribacter degradans</name>
    <dbReference type="NCBI Taxonomy" id="2945989"/>
    <lineage>
        <taxon>Bacteria</taxon>
        <taxon>Pseudomonadati</taxon>
        <taxon>Pseudomonadota</taxon>
        <taxon>Alphaproteobacteria</taxon>
        <taxon>Rhodobacterales</taxon>
        <taxon>Roseobacteraceae</taxon>
        <taxon>Lutimaribacter</taxon>
    </lineage>
</organism>
<accession>A0ACC5ZWI1</accession>
<reference evidence="1" key="1">
    <citation type="submission" date="2022-06" db="EMBL/GenBank/DDBJ databases">
        <title>Lutimaribacter sp. EGI FJ00013, a novel bacterium isolated from a salt lake sediment enrichment.</title>
        <authorList>
            <person name="Gao L."/>
            <person name="Fang B.-Z."/>
            <person name="Li W.-J."/>
        </authorList>
    </citation>
    <scope>NUCLEOTIDE SEQUENCE</scope>
    <source>
        <strain evidence="1">EGI FJ00013</strain>
    </source>
</reference>
<dbReference type="Proteomes" id="UP001203036">
    <property type="component" value="Unassembled WGS sequence"/>
</dbReference>
<proteinExistence type="predicted"/>
<dbReference type="EMBL" id="JAMQGO010000006">
    <property type="protein sequence ID" value="MCM2562718.1"/>
    <property type="molecule type" value="Genomic_DNA"/>
</dbReference>
<evidence type="ECO:0000313" key="1">
    <source>
        <dbReference type="EMBL" id="MCM2562718.1"/>
    </source>
</evidence>